<evidence type="ECO:0000256" key="5">
    <source>
        <dbReference type="HAMAP-Rule" id="MF_00265"/>
    </source>
</evidence>
<protein>
    <recommendedName>
        <fullName evidence="5">Ribonuclease VapC</fullName>
        <shortName evidence="5">RNase VapC</shortName>
        <ecNumber evidence="5">3.1.-.-</ecNumber>
    </recommendedName>
    <alternativeName>
        <fullName evidence="5">Toxin VapC</fullName>
    </alternativeName>
</protein>
<dbReference type="GO" id="GO:0090729">
    <property type="term" value="F:toxin activity"/>
    <property type="evidence" value="ECO:0007669"/>
    <property type="project" value="UniProtKB-KW"/>
</dbReference>
<evidence type="ECO:0000256" key="1">
    <source>
        <dbReference type="ARBA" id="ARBA00022649"/>
    </source>
</evidence>
<dbReference type="OrthoDB" id="7204339at2"/>
<keyword evidence="2 5" id="KW-0540">Nuclease</keyword>
<dbReference type="Proteomes" id="UP000241808">
    <property type="component" value="Unassembled WGS sequence"/>
</dbReference>
<gene>
    <name evidence="5" type="primary">vapC</name>
    <name evidence="7" type="ORF">C8P69_102213</name>
</gene>
<keyword evidence="3 5" id="KW-0479">Metal-binding</keyword>
<dbReference type="Pfam" id="PF01850">
    <property type="entry name" value="PIN"/>
    <property type="match status" value="1"/>
</dbReference>
<evidence type="ECO:0000256" key="3">
    <source>
        <dbReference type="ARBA" id="ARBA00022723"/>
    </source>
</evidence>
<comment type="function">
    <text evidence="5">Toxic component of a toxin-antitoxin (TA) system. An RNase.</text>
</comment>
<feature type="binding site" evidence="5">
    <location>
        <position position="105"/>
    </location>
    <ligand>
        <name>Mg(2+)</name>
        <dbReference type="ChEBI" id="CHEBI:18420"/>
    </ligand>
</feature>
<evidence type="ECO:0000313" key="7">
    <source>
        <dbReference type="EMBL" id="PTM60829.1"/>
    </source>
</evidence>
<evidence type="ECO:0000256" key="2">
    <source>
        <dbReference type="ARBA" id="ARBA00022722"/>
    </source>
</evidence>
<dbReference type="SUPFAM" id="SSF88723">
    <property type="entry name" value="PIN domain-like"/>
    <property type="match status" value="1"/>
</dbReference>
<dbReference type="EMBL" id="PZZL01000002">
    <property type="protein sequence ID" value="PTM60829.1"/>
    <property type="molecule type" value="Genomic_DNA"/>
</dbReference>
<comment type="similarity">
    <text evidence="5">Belongs to the PINc/VapC protein family.</text>
</comment>
<reference evidence="7 8" key="1">
    <citation type="submission" date="2018-04" db="EMBL/GenBank/DDBJ databases">
        <title>Genomic Encyclopedia of Archaeal and Bacterial Type Strains, Phase II (KMG-II): from individual species to whole genera.</title>
        <authorList>
            <person name="Goeker M."/>
        </authorList>
    </citation>
    <scope>NUCLEOTIDE SEQUENCE [LARGE SCALE GENOMIC DNA]</scope>
    <source>
        <strain evidence="7 8">DSM 25521</strain>
    </source>
</reference>
<dbReference type="HAMAP" id="MF_00265">
    <property type="entry name" value="VapC_Nob1"/>
    <property type="match status" value="1"/>
</dbReference>
<dbReference type="GO" id="GO:0004540">
    <property type="term" value="F:RNA nuclease activity"/>
    <property type="evidence" value="ECO:0007669"/>
    <property type="project" value="InterPro"/>
</dbReference>
<dbReference type="CDD" id="cd09874">
    <property type="entry name" value="PIN_MT3492-like"/>
    <property type="match status" value="1"/>
</dbReference>
<comment type="cofactor">
    <cofactor evidence="5">
        <name>Mg(2+)</name>
        <dbReference type="ChEBI" id="CHEBI:18420"/>
    </cofactor>
</comment>
<dbReference type="PANTHER" id="PTHR35901">
    <property type="entry name" value="RIBONUCLEASE VAPC3"/>
    <property type="match status" value="1"/>
</dbReference>
<dbReference type="InterPro" id="IPR051619">
    <property type="entry name" value="TypeII_TA_RNase_PINc/VapC"/>
</dbReference>
<evidence type="ECO:0000259" key="6">
    <source>
        <dbReference type="Pfam" id="PF01850"/>
    </source>
</evidence>
<keyword evidence="5" id="KW-0460">Magnesium</keyword>
<evidence type="ECO:0000256" key="4">
    <source>
        <dbReference type="ARBA" id="ARBA00022801"/>
    </source>
</evidence>
<dbReference type="InterPro" id="IPR022907">
    <property type="entry name" value="VapC_family"/>
</dbReference>
<keyword evidence="1 5" id="KW-1277">Toxin-antitoxin system</keyword>
<accession>A0A2T4ZFZ6</accession>
<keyword evidence="4 5" id="KW-0378">Hydrolase</keyword>
<feature type="binding site" evidence="5">
    <location>
        <position position="5"/>
    </location>
    <ligand>
        <name>Mg(2+)</name>
        <dbReference type="ChEBI" id="CHEBI:18420"/>
    </ligand>
</feature>
<dbReference type="GO" id="GO:0000287">
    <property type="term" value="F:magnesium ion binding"/>
    <property type="evidence" value="ECO:0007669"/>
    <property type="project" value="UniProtKB-UniRule"/>
</dbReference>
<organism evidence="7 8">
    <name type="scientific">Phreatobacter oligotrophus</name>
    <dbReference type="NCBI Taxonomy" id="1122261"/>
    <lineage>
        <taxon>Bacteria</taxon>
        <taxon>Pseudomonadati</taxon>
        <taxon>Pseudomonadota</taxon>
        <taxon>Alphaproteobacteria</taxon>
        <taxon>Hyphomicrobiales</taxon>
        <taxon>Phreatobacteraceae</taxon>
        <taxon>Phreatobacter</taxon>
    </lineage>
</organism>
<sequence>MIYLDTSVLVAALTREATTPAVQAWLAQQDPADLSISHWTITEFSSALSQKLRIGAITVDQRARALSVFATLVSESLLLLPVSSDHFAHAARLSNQHELALRAGDALHCAIAAERGATLATLDRRLADAAPLLGVPTVVPVPR</sequence>
<keyword evidence="8" id="KW-1185">Reference proteome</keyword>
<feature type="domain" description="PIN" evidence="6">
    <location>
        <begin position="2"/>
        <end position="130"/>
    </location>
</feature>
<dbReference type="EC" id="3.1.-.-" evidence="5"/>
<proteinExistence type="inferred from homology"/>
<dbReference type="Gene3D" id="3.40.50.1010">
    <property type="entry name" value="5'-nuclease"/>
    <property type="match status" value="1"/>
</dbReference>
<evidence type="ECO:0000313" key="8">
    <source>
        <dbReference type="Proteomes" id="UP000241808"/>
    </source>
</evidence>
<name>A0A2T4ZFZ6_9HYPH</name>
<dbReference type="AlphaFoldDB" id="A0A2T4ZFZ6"/>
<dbReference type="InterPro" id="IPR002716">
    <property type="entry name" value="PIN_dom"/>
</dbReference>
<keyword evidence="5" id="KW-0800">Toxin</keyword>
<comment type="caution">
    <text evidence="7">The sequence shown here is derived from an EMBL/GenBank/DDBJ whole genome shotgun (WGS) entry which is preliminary data.</text>
</comment>
<dbReference type="InterPro" id="IPR029060">
    <property type="entry name" value="PIN-like_dom_sf"/>
</dbReference>
<dbReference type="RefSeq" id="WP_108174774.1">
    <property type="nucleotide sequence ID" value="NZ_PZZL01000002.1"/>
</dbReference>
<dbReference type="GO" id="GO:0016787">
    <property type="term" value="F:hydrolase activity"/>
    <property type="evidence" value="ECO:0007669"/>
    <property type="project" value="UniProtKB-KW"/>
</dbReference>
<dbReference type="PANTHER" id="PTHR35901:SF1">
    <property type="entry name" value="EXONUCLEASE VAPC9"/>
    <property type="match status" value="1"/>
</dbReference>